<sequence length="252" mass="26396">MVAPGQTLQYTLTFAVTVDPSNADYSEELLECSVEADGTRTPGHGLFNEVYPLDGRDASGRSDNTACEPVTPDAGKRIITLRKTGTQVQADGTTNLPGAEFAIYDVDPTTDGATPIENGVSVDPVDGSLFTSAGLPINHDYWVVETKAPAGHSLLPRPIQFHLGVDADGNTTITLAETNLTSDTIAVIPAVTDADGNVITAIGINIHDVETGTLPLSGGRGIGVYVAWAGLLLTAALVLTITQTSRRRARRA</sequence>
<evidence type="ECO:0000313" key="3">
    <source>
        <dbReference type="EMBL" id="PHP53057.1"/>
    </source>
</evidence>
<dbReference type="InterPro" id="IPR013783">
    <property type="entry name" value="Ig-like_fold"/>
</dbReference>
<dbReference type="Gene3D" id="2.60.40.10">
    <property type="entry name" value="Immunoglobulins"/>
    <property type="match status" value="1"/>
</dbReference>
<feature type="domain" description="SpaA-like prealbumin fold" evidence="2">
    <location>
        <begin position="87"/>
        <end position="175"/>
    </location>
</feature>
<dbReference type="InterPro" id="IPR041033">
    <property type="entry name" value="SpaA_PFL_dom_1"/>
</dbReference>
<dbReference type="Proteomes" id="UP000194577">
    <property type="component" value="Unassembled WGS sequence"/>
</dbReference>
<evidence type="ECO:0000259" key="2">
    <source>
        <dbReference type="Pfam" id="PF17802"/>
    </source>
</evidence>
<comment type="caution">
    <text evidence="3">The sequence shown here is derived from an EMBL/GenBank/DDBJ whole genome shotgun (WGS) entry which is preliminary data.</text>
</comment>
<evidence type="ECO:0000313" key="4">
    <source>
        <dbReference type="Proteomes" id="UP000194577"/>
    </source>
</evidence>
<protein>
    <recommendedName>
        <fullName evidence="2">SpaA-like prealbumin fold domain-containing protein</fullName>
    </recommendedName>
</protein>
<keyword evidence="4" id="KW-1185">Reference proteome</keyword>
<name>A0ABX4MC66_9ACTO</name>
<keyword evidence="1" id="KW-0812">Transmembrane</keyword>
<keyword evidence="1" id="KW-1133">Transmembrane helix</keyword>
<evidence type="ECO:0000256" key="1">
    <source>
        <dbReference type="SAM" id="Phobius"/>
    </source>
</evidence>
<proteinExistence type="predicted"/>
<reference evidence="3 4" key="1">
    <citation type="submission" date="2017-10" db="EMBL/GenBank/DDBJ databases">
        <title>Draft genome sequence of cellulolytic Actinomyces sp CtC72 isolated from cattle rumen fluid.</title>
        <authorList>
            <person name="Joshi A.J."/>
            <person name="Vasudevan G."/>
            <person name="Lanjekar V.B."/>
            <person name="Hivarkar S."/>
            <person name="Engineer A."/>
            <person name="Pore S.D."/>
            <person name="Dhakephalkar P.K."/>
            <person name="Dagar S."/>
        </authorList>
    </citation>
    <scope>NUCLEOTIDE SEQUENCE [LARGE SCALE GENOMIC DNA]</scope>
    <source>
        <strain evidence="4">CtC72</strain>
    </source>
</reference>
<dbReference type="RefSeq" id="WP_086615610.1">
    <property type="nucleotide sequence ID" value="NZ_MTPX02000033.1"/>
</dbReference>
<dbReference type="EMBL" id="MTPX02000033">
    <property type="protein sequence ID" value="PHP53057.1"/>
    <property type="molecule type" value="Genomic_DNA"/>
</dbReference>
<keyword evidence="1" id="KW-0472">Membrane</keyword>
<dbReference type="Pfam" id="PF17802">
    <property type="entry name" value="SpaA"/>
    <property type="match status" value="1"/>
</dbReference>
<organism evidence="3 4">
    <name type="scientific">Actinomyces ruminis</name>
    <dbReference type="NCBI Taxonomy" id="1937003"/>
    <lineage>
        <taxon>Bacteria</taxon>
        <taxon>Bacillati</taxon>
        <taxon>Actinomycetota</taxon>
        <taxon>Actinomycetes</taxon>
        <taxon>Actinomycetales</taxon>
        <taxon>Actinomycetaceae</taxon>
        <taxon>Actinomyces</taxon>
    </lineage>
</organism>
<accession>A0ABX4MC66</accession>
<gene>
    <name evidence="3" type="ORF">BW737_005255</name>
</gene>
<feature type="transmembrane region" description="Helical" evidence="1">
    <location>
        <begin position="222"/>
        <end position="241"/>
    </location>
</feature>